<keyword evidence="4" id="KW-1185">Reference proteome</keyword>
<name>V4TL98_9HYPH</name>
<feature type="compositionally biased region" description="Basic and acidic residues" evidence="1">
    <location>
        <begin position="546"/>
        <end position="557"/>
    </location>
</feature>
<dbReference type="STRING" id="631454.N177_0812"/>
<evidence type="ECO:0000313" key="3">
    <source>
        <dbReference type="EMBL" id="ESR26593.1"/>
    </source>
</evidence>
<feature type="region of interest" description="Disordered" evidence="1">
    <location>
        <begin position="817"/>
        <end position="864"/>
    </location>
</feature>
<dbReference type="AlphaFoldDB" id="V4TL98"/>
<dbReference type="EMBL" id="AWXZ01000014">
    <property type="protein sequence ID" value="ESR26593.1"/>
    <property type="molecule type" value="Genomic_DNA"/>
</dbReference>
<dbReference type="eggNOG" id="ENOG5032TGX">
    <property type="taxonomic scope" value="Bacteria"/>
</dbReference>
<dbReference type="SUPFAM" id="SSF47090">
    <property type="entry name" value="PGBD-like"/>
    <property type="match status" value="1"/>
</dbReference>
<dbReference type="OrthoDB" id="8433035at2"/>
<reference evidence="3 4" key="1">
    <citation type="journal article" date="2014" name="Genome Announc.">
        <title>Draft Genome Sequence of Lutibaculum baratangense Strain AMV1T, Isolated from a Mud Volcano in Andamans, India.</title>
        <authorList>
            <person name="Singh A."/>
            <person name="Sreenivas A."/>
            <person name="Sathyanarayana Reddy G."/>
            <person name="Pinnaka A.K."/>
            <person name="Shivaji S."/>
        </authorList>
    </citation>
    <scope>NUCLEOTIDE SEQUENCE [LARGE SCALE GENOMIC DNA]</scope>
    <source>
        <strain evidence="3 4">AMV1</strain>
    </source>
</reference>
<feature type="compositionally biased region" description="Basic and acidic residues" evidence="1">
    <location>
        <begin position="845"/>
        <end position="861"/>
    </location>
</feature>
<dbReference type="Proteomes" id="UP000017819">
    <property type="component" value="Unassembled WGS sequence"/>
</dbReference>
<sequence length="973" mass="102745">MTDRLRAARPSSFPPAASRSTWSSARVAAATFAVLLAGHAPALGQEATGAAPGDQPSLDVGAVTKFSGFRDGDARRPDPAGQVMEIVDLYDELPAGAGDLPGLSAADVGQVFAVEAMTGTDPAIFLGATSVYGLFRNDGNDGWADGMWGPDGGPNTIWRYDPGEGVRKLVDISLEDGAANGGAGIGDIAYDEAHGRLFASDLWSGMIHAVDPEDGSIIETYDHGVDGRSYFLDAASGEYRGLDITPRDERAGPRFEDCRGDTGQPAAFAEEPACWGFADFRRRVWGLALAPAQDDGSTRLYYAVWGGAALGARDWNEGGEDSRTSLWSIRLDPQGGFDLTDVRRELVLPLPDGDEEAPGGSPVVDIAFSGEKMLLAERGRAAPDPEATPPQLTDPRSARVLVAEPGQNGVWEIQGRLPAGAPEREAGEPPFIHANAAGGVGVAAGDDELVWLTADPLCAPRALCEGLDTGDDVVAGLQGTPSDMIAPLVVSSEADAQAEDDALAASDLILLGRDLPVGAIGSLAVFAATERLAGTGAPTRPVATAEADRGTRDEPRRVGPVGPTPGARPAPAEEREAPPAEIAEPEPEVEAEPQVASPEPLASVDLALASTATGTCKPGEECAVEITVENGGPDRFEGPLVLTQALGGGGVSFIGGGEAGWRCRAGGGAVLCRNPELALAAGGAETIRLSLRLPAGFSSPTYEACTSITWLALQGRERIRTVQAELEQQGFDPGGVDGAMGPNTERAITSARGEFGLPAEGGIDDRFVTALFGPGAARAGDEASGNDRACATVQVELPPRPAHEERLSSFHRQFESRLHDTATSRPADVHDVRRSGAESQPPRELFGHDGRTSRGAGDRPADPLARFHQRYESRLHDDRTSDLLPLHDRPVSYFHETYSSEMHDPGTSRMREMHRIDESRFQERSPILRHDRRTSVEFYDQDGAPRSFEPDRDPGPGGLFHDGRFSRFAPPGR</sequence>
<evidence type="ECO:0000256" key="1">
    <source>
        <dbReference type="SAM" id="MobiDB-lite"/>
    </source>
</evidence>
<feature type="compositionally biased region" description="Basic and acidic residues" evidence="1">
    <location>
        <begin position="921"/>
        <end position="935"/>
    </location>
</feature>
<feature type="domain" description="Peptidoglycan binding-like" evidence="2">
    <location>
        <begin position="716"/>
        <end position="771"/>
    </location>
</feature>
<gene>
    <name evidence="3" type="ORF">N177_0812</name>
</gene>
<feature type="compositionally biased region" description="Low complexity" evidence="1">
    <location>
        <begin position="8"/>
        <end position="20"/>
    </location>
</feature>
<protein>
    <recommendedName>
        <fullName evidence="2">Peptidoglycan binding-like domain-containing protein</fullName>
    </recommendedName>
</protein>
<feature type="region of interest" description="Disordered" evidence="1">
    <location>
        <begin position="537"/>
        <end position="598"/>
    </location>
</feature>
<evidence type="ECO:0000313" key="4">
    <source>
        <dbReference type="Proteomes" id="UP000017819"/>
    </source>
</evidence>
<accession>V4TL98</accession>
<dbReference type="SUPFAM" id="SSF63825">
    <property type="entry name" value="YWTD domain"/>
    <property type="match status" value="1"/>
</dbReference>
<dbReference type="RefSeq" id="WP_023430960.1">
    <property type="nucleotide sequence ID" value="NZ_AWXZ01000014.1"/>
</dbReference>
<dbReference type="InterPro" id="IPR036365">
    <property type="entry name" value="PGBD-like_sf"/>
</dbReference>
<dbReference type="InterPro" id="IPR002477">
    <property type="entry name" value="Peptidoglycan-bd-like"/>
</dbReference>
<feature type="region of interest" description="Disordered" evidence="1">
    <location>
        <begin position="921"/>
        <end position="973"/>
    </location>
</feature>
<feature type="region of interest" description="Disordered" evidence="1">
    <location>
        <begin position="1"/>
        <end position="20"/>
    </location>
</feature>
<comment type="caution">
    <text evidence="3">The sequence shown here is derived from an EMBL/GenBank/DDBJ whole genome shotgun (WGS) entry which is preliminary data.</text>
</comment>
<dbReference type="InterPro" id="IPR036366">
    <property type="entry name" value="PGBDSf"/>
</dbReference>
<dbReference type="Gene3D" id="1.10.101.10">
    <property type="entry name" value="PGBD-like superfamily/PGBD"/>
    <property type="match status" value="1"/>
</dbReference>
<dbReference type="Pfam" id="PF01471">
    <property type="entry name" value="PG_binding_1"/>
    <property type="match status" value="1"/>
</dbReference>
<evidence type="ECO:0000259" key="2">
    <source>
        <dbReference type="Pfam" id="PF01471"/>
    </source>
</evidence>
<organism evidence="3 4">
    <name type="scientific">Lutibaculum baratangense AMV1</name>
    <dbReference type="NCBI Taxonomy" id="631454"/>
    <lineage>
        <taxon>Bacteria</taxon>
        <taxon>Pseudomonadati</taxon>
        <taxon>Pseudomonadota</taxon>
        <taxon>Alphaproteobacteria</taxon>
        <taxon>Hyphomicrobiales</taxon>
        <taxon>Tepidamorphaceae</taxon>
        <taxon>Lutibaculum</taxon>
    </lineage>
</organism>
<feature type="compositionally biased region" description="Basic and acidic residues" evidence="1">
    <location>
        <begin position="817"/>
        <end position="836"/>
    </location>
</feature>
<proteinExistence type="predicted"/>